<evidence type="ECO:0000313" key="1">
    <source>
        <dbReference type="EMBL" id="KAJ9057870.1"/>
    </source>
</evidence>
<accession>A0ACC2S6C6</accession>
<sequence>MFEDIPGRAQDILATSKNVYSALNLAPSVSPSLESPMPSLSVDPGVQVQEYDLDGSRFLLSPTIFLTSL</sequence>
<reference evidence="1" key="1">
    <citation type="submission" date="2022-04" db="EMBL/GenBank/DDBJ databases">
        <title>Genome of the entomopathogenic fungus Entomophthora muscae.</title>
        <authorList>
            <person name="Elya C."/>
            <person name="Lovett B.R."/>
            <person name="Lee E."/>
            <person name="Macias A.M."/>
            <person name="Hajek A.E."/>
            <person name="De Bivort B.L."/>
            <person name="Kasson M.T."/>
            <person name="De Fine Licht H.H."/>
            <person name="Stajich J.E."/>
        </authorList>
    </citation>
    <scope>NUCLEOTIDE SEQUENCE</scope>
    <source>
        <strain evidence="1">Berkeley</strain>
    </source>
</reference>
<evidence type="ECO:0000313" key="2">
    <source>
        <dbReference type="Proteomes" id="UP001165960"/>
    </source>
</evidence>
<protein>
    <submittedName>
        <fullName evidence="1">Uncharacterized protein</fullName>
    </submittedName>
</protein>
<keyword evidence="2" id="KW-1185">Reference proteome</keyword>
<gene>
    <name evidence="1" type="ORF">DSO57_1018322</name>
</gene>
<organism evidence="1 2">
    <name type="scientific">Entomophthora muscae</name>
    <dbReference type="NCBI Taxonomy" id="34485"/>
    <lineage>
        <taxon>Eukaryota</taxon>
        <taxon>Fungi</taxon>
        <taxon>Fungi incertae sedis</taxon>
        <taxon>Zoopagomycota</taxon>
        <taxon>Entomophthoromycotina</taxon>
        <taxon>Entomophthoromycetes</taxon>
        <taxon>Entomophthorales</taxon>
        <taxon>Entomophthoraceae</taxon>
        <taxon>Entomophthora</taxon>
    </lineage>
</organism>
<proteinExistence type="predicted"/>
<dbReference type="EMBL" id="QTSX02005759">
    <property type="protein sequence ID" value="KAJ9057870.1"/>
    <property type="molecule type" value="Genomic_DNA"/>
</dbReference>
<name>A0ACC2S6C6_9FUNG</name>
<comment type="caution">
    <text evidence="1">The sequence shown here is derived from an EMBL/GenBank/DDBJ whole genome shotgun (WGS) entry which is preliminary data.</text>
</comment>
<dbReference type="Proteomes" id="UP001165960">
    <property type="component" value="Unassembled WGS sequence"/>
</dbReference>